<evidence type="ECO:0000256" key="1">
    <source>
        <dbReference type="SAM" id="MobiDB-lite"/>
    </source>
</evidence>
<accession>A0ABW8QZX3</accession>
<dbReference type="RefSeq" id="WP_406597526.1">
    <property type="nucleotide sequence ID" value="NZ_JBJHQF010000013.1"/>
</dbReference>
<feature type="region of interest" description="Disordered" evidence="1">
    <location>
        <begin position="1"/>
        <end position="42"/>
    </location>
</feature>
<dbReference type="CDD" id="cd20495">
    <property type="entry name" value="C58_PaToxP-like"/>
    <property type="match status" value="1"/>
</dbReference>
<dbReference type="EMBL" id="JBJHQF010000013">
    <property type="protein sequence ID" value="MFK9004647.1"/>
    <property type="molecule type" value="Genomic_DNA"/>
</dbReference>
<proteinExistence type="predicted"/>
<reference evidence="2 3" key="1">
    <citation type="submission" date="2024-11" db="EMBL/GenBank/DDBJ databases">
        <authorList>
            <person name="Lucas J.A."/>
        </authorList>
    </citation>
    <scope>NUCLEOTIDE SEQUENCE [LARGE SCALE GENOMIC DNA]</scope>
    <source>
        <strain evidence="2 3">Z 7.15</strain>
    </source>
</reference>
<dbReference type="Proteomes" id="UP001623008">
    <property type="component" value="Unassembled WGS sequence"/>
</dbReference>
<keyword evidence="3" id="KW-1185">Reference proteome</keyword>
<name>A0ABW8QZX3_9PSED</name>
<gene>
    <name evidence="2" type="ORF">ACJEBJ_10965</name>
</gene>
<evidence type="ECO:0000313" key="2">
    <source>
        <dbReference type="EMBL" id="MFK9004647.1"/>
    </source>
</evidence>
<feature type="region of interest" description="Disordered" evidence="1">
    <location>
        <begin position="707"/>
        <end position="728"/>
    </location>
</feature>
<evidence type="ECO:0000313" key="3">
    <source>
        <dbReference type="Proteomes" id="UP001623008"/>
    </source>
</evidence>
<protein>
    <recommendedName>
        <fullName evidence="4">Peptidase C58 YopT-type domain-containing protein</fullName>
    </recommendedName>
</protein>
<organism evidence="2 3">
    <name type="scientific">Pseudomonas pergaminensis</name>
    <dbReference type="NCBI Taxonomy" id="2853159"/>
    <lineage>
        <taxon>Bacteria</taxon>
        <taxon>Pseudomonadati</taxon>
        <taxon>Pseudomonadota</taxon>
        <taxon>Gammaproteobacteria</taxon>
        <taxon>Pseudomonadales</taxon>
        <taxon>Pseudomonadaceae</taxon>
        <taxon>Pseudomonas</taxon>
    </lineage>
</organism>
<sequence length="1427" mass="156440">MITVNMRSPELSVSPLLPADSGPVTNTQASATPALDSAVASRPKRAIRPPAITSVQAKGQAVLPDRKNIDRFTQAALTGLDQQLPLIREQKSLNPPGMTQEQVDQQLNERIANLLQVHTMEVEPNSTYAQFHKLGARDQVSLKQFIQDHGWNLPTDFDALKNLLSYVRRAPLAAQPLGDYGGAMSWPQPPSHEQLLAMYYHPVQALELPADSELFGLLTSTLQLSEAEAAEPERVISALINAPAAQEVGRVLRAKVDANSTLGSDTDWLLTGLQVSLDRESVLGSVQPPPRNRVASFDLDGSRFWGQPASAVVAGLTEHLKTLNRASEAMAPAAAHLLLARKAPQFLVKDIPIGVVFGSHSWVSLCTAVARIEAQSPGSAATMSYAQVMAFDDIAPVTRADQLVARQAQDLAIIDWAVCRGIVPDSPTDDRSPAQMSRIRKAFDEEVRRLSRASVIQRSDIPDRKQMTLDWLKENFGADTDYEKKCIYRSPESRDLPGPYSVVDLAVEGRLLDAPEVIPYRNTFRLATAPRAVIARWTSNDPGVPIAQIVNQAKTLNLPDFNQQFETKVNEHLDQLEISSFDAIVYRLTQLPLKDREFIEYGKVEVYREELIHHQSKSPPYWRRGQPDAQKPLLVRAEHEGEFRVYEVNPNQHKIIRRPDLEEDFPVGHRAFQYRYELHPRPFDDDKITVTTYADIPRDRRYLEKVSTQPEDAQRFAEQRDTSGVPQTYHSDRTFRIAQLVRDNMYDQVREKIVRETRGLTTFESEIPPIRKIREFIKGLIPLYGTIEAINRGDVDGIIKNGFFDALGFVLVIASAAGQVARVAVGAGSAAAKAWSVGRILGRSAIGMLSPIPGVEDAVAGVGRTGARRFKAVLNQVRGTAGHYDLFKASRTYDAAAMGVYKINGEVVEGAAVLHNGKWHAYSPAGGQHAVDDFAPSFRATDERLESWQGAAPALSEPSRRIRENFRALEQKLKNGPSSLAFNNGYNAGDPYTIRGFSSRLSAEQVMKLAQAEGLTAAQVGALARQRERLAVQHAFNGVKQAQSLIDAAGGTFTANPQQFYLSQVDSLSQGQCAALSKIMASALEQGKGQTLIENMFSAAAKPTHPASVTFTKTLQDVQKQVSTPAVFHAGNPVRQVSHDELIAELGRATTSTTLMIDSPGHAMMAGVKVDGVNKQFFFYDPNLGLATFPTQSAMSEGLQALFTQKKPATPYRTYSTDPDKLEFKVSTHDEGWMSKASVHDRPVKQLYEAPIDTSTTQGGQQLLAGSSVVPEKVYVPVTESAQSLDPSSILYTRGISDCTALAVLSDLKDGIYHKRTLIHLQGGVVDPTMLPLLKQLDASLANGGKVIFVGGDSARSAQGLASSLKQTLGDQQPLLNIINRHPESTVIATASGIDIKPDGTFTLIEGLHPPQVLDAAMRKEVYDRID</sequence>
<feature type="compositionally biased region" description="Basic and acidic residues" evidence="1">
    <location>
        <begin position="712"/>
        <end position="721"/>
    </location>
</feature>
<comment type="caution">
    <text evidence="2">The sequence shown here is derived from an EMBL/GenBank/DDBJ whole genome shotgun (WGS) entry which is preliminary data.</text>
</comment>
<evidence type="ECO:0008006" key="4">
    <source>
        <dbReference type="Google" id="ProtNLM"/>
    </source>
</evidence>